<dbReference type="PANTHER" id="PTHR34387">
    <property type="entry name" value="SLR1258 PROTEIN"/>
    <property type="match status" value="1"/>
</dbReference>
<gene>
    <name evidence="2" type="ORF">ENT08_04960</name>
</gene>
<feature type="chain" id="PRO_5030842278" evidence="1">
    <location>
        <begin position="30"/>
        <end position="249"/>
    </location>
</feature>
<dbReference type="GO" id="GO:0006974">
    <property type="term" value="P:DNA damage response"/>
    <property type="evidence" value="ECO:0007669"/>
    <property type="project" value="TreeGrafter"/>
</dbReference>
<organism evidence="2">
    <name type="scientific">Desulfobacca acetoxidans</name>
    <dbReference type="NCBI Taxonomy" id="60893"/>
    <lineage>
        <taxon>Bacteria</taxon>
        <taxon>Pseudomonadati</taxon>
        <taxon>Thermodesulfobacteriota</taxon>
        <taxon>Desulfobaccia</taxon>
        <taxon>Desulfobaccales</taxon>
        <taxon>Desulfobaccaceae</taxon>
        <taxon>Desulfobacca</taxon>
    </lineage>
</organism>
<keyword evidence="1" id="KW-0732">Signal</keyword>
<reference evidence="2" key="1">
    <citation type="journal article" date="2020" name="mSystems">
        <title>Genome- and Community-Level Interaction Insights into Carbon Utilization and Element Cycling Functions of Hydrothermarchaeota in Hydrothermal Sediment.</title>
        <authorList>
            <person name="Zhou Z."/>
            <person name="Liu Y."/>
            <person name="Xu W."/>
            <person name="Pan J."/>
            <person name="Luo Z.H."/>
            <person name="Li M."/>
        </authorList>
    </citation>
    <scope>NUCLEOTIDE SEQUENCE [LARGE SCALE GENOMIC DNA]</scope>
    <source>
        <strain evidence="2">SpSt-548</strain>
    </source>
</reference>
<proteinExistence type="predicted"/>
<name>A0A7V4G7Z9_9BACT</name>
<evidence type="ECO:0000313" key="2">
    <source>
        <dbReference type="EMBL" id="HGS05079.1"/>
    </source>
</evidence>
<dbReference type="AlphaFoldDB" id="A0A7V4G7Z9"/>
<dbReference type="Pfam" id="PF04402">
    <property type="entry name" value="SIMPL"/>
    <property type="match status" value="1"/>
</dbReference>
<dbReference type="EMBL" id="DSXI01000294">
    <property type="protein sequence ID" value="HGS05079.1"/>
    <property type="molecule type" value="Genomic_DNA"/>
</dbReference>
<dbReference type="Gene3D" id="3.30.110.170">
    <property type="entry name" value="Protein of unknown function (DUF541), domain 1"/>
    <property type="match status" value="1"/>
</dbReference>
<dbReference type="PANTHER" id="PTHR34387:SF2">
    <property type="entry name" value="SLR1258 PROTEIN"/>
    <property type="match status" value="1"/>
</dbReference>
<sequence length="249" mass="26830">MAMKRFLGGLILAAGLGMALLSPAPPAAAAEAVKPSTFEVEAEGQVVAKPDKAVMNFSVVTDGAQAQEAAQANAREAEKFLAAVKKALGPEDKVQTLDYRVFPLFRTKEQVRGKEKLRTDEIAGYRAFHRFKVELQDLGKIGAVSDTALKNGASQVQGPFFSHSQEEDLQRQAAVKALERARKLAEVLAAKAGLKLSRVLKIRTSHTLRPREFAALKAAPAGAPEVETPIEVGDLTFQTRLVVTFELAP</sequence>
<feature type="signal peptide" evidence="1">
    <location>
        <begin position="1"/>
        <end position="29"/>
    </location>
</feature>
<dbReference type="Gene3D" id="3.30.70.2970">
    <property type="entry name" value="Protein of unknown function (DUF541), domain 2"/>
    <property type="match status" value="1"/>
</dbReference>
<dbReference type="InterPro" id="IPR007497">
    <property type="entry name" value="SIMPL/DUF541"/>
</dbReference>
<evidence type="ECO:0000256" key="1">
    <source>
        <dbReference type="SAM" id="SignalP"/>
    </source>
</evidence>
<protein>
    <submittedName>
        <fullName evidence="2">DUF541 domain-containing protein</fullName>
    </submittedName>
</protein>
<accession>A0A7V4G7Z9</accession>
<dbReference type="InterPro" id="IPR052022">
    <property type="entry name" value="26kDa_periplasmic_antigen"/>
</dbReference>
<comment type="caution">
    <text evidence="2">The sequence shown here is derived from an EMBL/GenBank/DDBJ whole genome shotgun (WGS) entry which is preliminary data.</text>
</comment>